<protein>
    <recommendedName>
        <fullName evidence="7">SMC-Scp complex subunit ScpB</fullName>
    </recommendedName>
</protein>
<keyword evidence="2" id="KW-0132">Cell division</keyword>
<dbReference type="InterPro" id="IPR036388">
    <property type="entry name" value="WH-like_DNA-bd_sf"/>
</dbReference>
<sequence length="180" mass="20321">MSSLFSRLESLLFVASKPLSTKEIARSLSVSIQEVDDVVSRLQVKFSHEDSGLHIVMNGSEVQMQTNPANAQDVERFVKYEISGELTKAQLESLTIIAYRGPITRPELEQIRGVNCAVILRTLQMRDLVIEENDEYGVQRFRISLAALAHLGVHTPEELPEYAEIHTHQHIDQALQQDDI</sequence>
<dbReference type="AlphaFoldDB" id="A0A1F6M411"/>
<evidence type="ECO:0000256" key="3">
    <source>
        <dbReference type="ARBA" id="ARBA00022829"/>
    </source>
</evidence>
<dbReference type="Proteomes" id="UP000176282">
    <property type="component" value="Unassembled WGS sequence"/>
</dbReference>
<dbReference type="InterPro" id="IPR036390">
    <property type="entry name" value="WH_DNA-bd_sf"/>
</dbReference>
<organism evidence="5 6">
    <name type="scientific">Candidatus Magasanikbacteria bacterium RIFCSPHIGHO2_02_FULL_47_14</name>
    <dbReference type="NCBI Taxonomy" id="1798680"/>
    <lineage>
        <taxon>Bacteria</taxon>
        <taxon>Candidatus Magasanikiibacteriota</taxon>
    </lineage>
</organism>
<evidence type="ECO:0000256" key="4">
    <source>
        <dbReference type="ARBA" id="ARBA00023306"/>
    </source>
</evidence>
<keyword evidence="4" id="KW-0131">Cell cycle</keyword>
<dbReference type="Gene3D" id="1.10.10.10">
    <property type="entry name" value="Winged helix-like DNA-binding domain superfamily/Winged helix DNA-binding domain"/>
    <property type="match status" value="2"/>
</dbReference>
<dbReference type="GO" id="GO:0051301">
    <property type="term" value="P:cell division"/>
    <property type="evidence" value="ECO:0007669"/>
    <property type="project" value="UniProtKB-KW"/>
</dbReference>
<evidence type="ECO:0008006" key="7">
    <source>
        <dbReference type="Google" id="ProtNLM"/>
    </source>
</evidence>
<reference evidence="5 6" key="1">
    <citation type="journal article" date="2016" name="Nat. Commun.">
        <title>Thousands of microbial genomes shed light on interconnected biogeochemical processes in an aquifer system.</title>
        <authorList>
            <person name="Anantharaman K."/>
            <person name="Brown C.T."/>
            <person name="Hug L.A."/>
            <person name="Sharon I."/>
            <person name="Castelle C.J."/>
            <person name="Probst A.J."/>
            <person name="Thomas B.C."/>
            <person name="Singh A."/>
            <person name="Wilkins M.J."/>
            <person name="Karaoz U."/>
            <person name="Brodie E.L."/>
            <person name="Williams K.H."/>
            <person name="Hubbard S.S."/>
            <person name="Banfield J.F."/>
        </authorList>
    </citation>
    <scope>NUCLEOTIDE SEQUENCE [LARGE SCALE GENOMIC DNA]</scope>
</reference>
<dbReference type="EMBL" id="MFQB01000037">
    <property type="protein sequence ID" value="OGH66329.1"/>
    <property type="molecule type" value="Genomic_DNA"/>
</dbReference>
<comment type="caution">
    <text evidence="5">The sequence shown here is derived from an EMBL/GenBank/DDBJ whole genome shotgun (WGS) entry which is preliminary data.</text>
</comment>
<keyword evidence="1" id="KW-0963">Cytoplasm</keyword>
<accession>A0A1F6M411</accession>
<dbReference type="GO" id="GO:0051304">
    <property type="term" value="P:chromosome separation"/>
    <property type="evidence" value="ECO:0007669"/>
    <property type="project" value="InterPro"/>
</dbReference>
<name>A0A1F6M411_9BACT</name>
<dbReference type="SUPFAM" id="SSF46785">
    <property type="entry name" value="Winged helix' DNA-binding domain"/>
    <property type="match status" value="2"/>
</dbReference>
<evidence type="ECO:0000256" key="1">
    <source>
        <dbReference type="ARBA" id="ARBA00022490"/>
    </source>
</evidence>
<dbReference type="Pfam" id="PF04079">
    <property type="entry name" value="SMC_ScpB"/>
    <property type="match status" value="1"/>
</dbReference>
<keyword evidence="3" id="KW-0159">Chromosome partition</keyword>
<gene>
    <name evidence="5" type="ORF">A3J66_03250</name>
</gene>
<proteinExistence type="predicted"/>
<dbReference type="PANTHER" id="PTHR34298">
    <property type="entry name" value="SEGREGATION AND CONDENSATION PROTEIN B"/>
    <property type="match status" value="1"/>
</dbReference>
<evidence type="ECO:0000313" key="6">
    <source>
        <dbReference type="Proteomes" id="UP000176282"/>
    </source>
</evidence>
<dbReference type="InterPro" id="IPR005234">
    <property type="entry name" value="ScpB_csome_segregation"/>
</dbReference>
<evidence type="ECO:0000256" key="2">
    <source>
        <dbReference type="ARBA" id="ARBA00022618"/>
    </source>
</evidence>
<dbReference type="PANTHER" id="PTHR34298:SF2">
    <property type="entry name" value="SEGREGATION AND CONDENSATION PROTEIN B"/>
    <property type="match status" value="1"/>
</dbReference>
<evidence type="ECO:0000313" key="5">
    <source>
        <dbReference type="EMBL" id="OGH66329.1"/>
    </source>
</evidence>
<dbReference type="STRING" id="1798680.A3J66_03250"/>